<dbReference type="Proteomes" id="UP000677016">
    <property type="component" value="Unassembled WGS sequence"/>
</dbReference>
<dbReference type="GO" id="GO:0016705">
    <property type="term" value="F:oxidoreductase activity, acting on paired donors, with incorporation or reduction of molecular oxygen"/>
    <property type="evidence" value="ECO:0007669"/>
    <property type="project" value="UniProtKB-ARBA"/>
</dbReference>
<dbReference type="CDD" id="cd03469">
    <property type="entry name" value="Rieske_RO_Alpha_N"/>
    <property type="match status" value="1"/>
</dbReference>
<dbReference type="SUPFAM" id="SSF55961">
    <property type="entry name" value="Bet v1-like"/>
    <property type="match status" value="1"/>
</dbReference>
<dbReference type="RefSeq" id="WP_211602272.1">
    <property type="nucleotide sequence ID" value="NZ_JAGSNF010000008.1"/>
</dbReference>
<organism evidence="8 9">
    <name type="scientific">Phycicoccus avicenniae</name>
    <dbReference type="NCBI Taxonomy" id="2828860"/>
    <lineage>
        <taxon>Bacteria</taxon>
        <taxon>Bacillati</taxon>
        <taxon>Actinomycetota</taxon>
        <taxon>Actinomycetes</taxon>
        <taxon>Micrococcales</taxon>
        <taxon>Intrasporangiaceae</taxon>
        <taxon>Phycicoccus</taxon>
    </lineage>
</organism>
<evidence type="ECO:0000256" key="6">
    <source>
        <dbReference type="ARBA" id="ARBA00023014"/>
    </source>
</evidence>
<keyword evidence="6" id="KW-0411">Iron-sulfur</keyword>
<sequence>MTLTGPAPTGLTGSPDRSRLLDVLARRQPGRSLPGECYTDEALHRLDLDLLWSRQWVFVGSVAEVPEAGDYLTVDIGSVSVMVLRDDDEQVAAFRNVCRHRGARLVDETHGSVGNIVCGYHRWTYGTDGRLLHAPQLAPGTDLSCLGLRKVALRVVGGLVFVCLAADPPGDIDDVAALVEPYLAPHALERTKVAAQVDLVEDGNWKLTMENNRECYHCDGHPELLCTFFPTWGLEEHQVPARLRPAHDRYLLAETDLELACEQRGIPFRAVEDLVDRPVGFRVQREALDGAGESFSRDGSRLVGRLLGDLDEPRLGRATFHAQPNVWAHFLADHVVTFAVLPVAVDRTLVRTTWLVHEDAQEGVDYDVEALTEVWKHTNEQDAAFVGLTQRGVSDPTYEPGPYTEPERQVDAFVTWYVDRMREEAGR</sequence>
<dbReference type="Gene3D" id="3.90.380.10">
    <property type="entry name" value="Naphthalene 1,2-dioxygenase Alpha Subunit, Chain A, domain 1"/>
    <property type="match status" value="1"/>
</dbReference>
<keyword evidence="5" id="KW-0408">Iron</keyword>
<evidence type="ECO:0000313" key="9">
    <source>
        <dbReference type="Proteomes" id="UP000677016"/>
    </source>
</evidence>
<keyword evidence="2" id="KW-0001">2Fe-2S</keyword>
<protein>
    <submittedName>
        <fullName evidence="8">Aromatic ring-hydroxylating dioxygenase subunit alpha</fullName>
    </submittedName>
</protein>
<dbReference type="PRINTS" id="PR00090">
    <property type="entry name" value="RNGDIOXGNASE"/>
</dbReference>
<evidence type="ECO:0000256" key="1">
    <source>
        <dbReference type="ARBA" id="ARBA00001962"/>
    </source>
</evidence>
<dbReference type="InterPro" id="IPR015879">
    <property type="entry name" value="Ring_hydroxy_dOase_asu_C_dom"/>
</dbReference>
<feature type="domain" description="Rieske" evidence="7">
    <location>
        <begin position="56"/>
        <end position="162"/>
    </location>
</feature>
<reference evidence="8" key="1">
    <citation type="submission" date="2021-04" db="EMBL/GenBank/DDBJ databases">
        <title>Phycicoccus avicenniae sp. nov., a novel endophytic actinomycetes isolated from branch of Avicennia mariana.</title>
        <authorList>
            <person name="Tuo L."/>
        </authorList>
    </citation>
    <scope>NUCLEOTIDE SEQUENCE</scope>
    <source>
        <strain evidence="8">BSK3Z-2</strain>
    </source>
</reference>
<comment type="cofactor">
    <cofactor evidence="1">
        <name>Fe cation</name>
        <dbReference type="ChEBI" id="CHEBI:24875"/>
    </cofactor>
</comment>
<dbReference type="GO" id="GO:0005506">
    <property type="term" value="F:iron ion binding"/>
    <property type="evidence" value="ECO:0007669"/>
    <property type="project" value="InterPro"/>
</dbReference>
<dbReference type="CDD" id="cd08884">
    <property type="entry name" value="RHO_alpha_C_GbcA-like"/>
    <property type="match status" value="1"/>
</dbReference>
<proteinExistence type="predicted"/>
<keyword evidence="9" id="KW-1185">Reference proteome</keyword>
<dbReference type="PROSITE" id="PS51296">
    <property type="entry name" value="RIESKE"/>
    <property type="match status" value="1"/>
</dbReference>
<name>A0A941D8X6_9MICO</name>
<dbReference type="InterPro" id="IPR001663">
    <property type="entry name" value="Rng_hydr_dOase-A"/>
</dbReference>
<gene>
    <name evidence="8" type="ORF">KC207_06880</name>
</gene>
<evidence type="ECO:0000313" key="8">
    <source>
        <dbReference type="EMBL" id="MBR7743010.1"/>
    </source>
</evidence>
<evidence type="ECO:0000256" key="3">
    <source>
        <dbReference type="ARBA" id="ARBA00022723"/>
    </source>
</evidence>
<comment type="caution">
    <text evidence="8">The sequence shown here is derived from an EMBL/GenBank/DDBJ whole genome shotgun (WGS) entry which is preliminary data.</text>
</comment>
<dbReference type="Gene3D" id="2.102.10.10">
    <property type="entry name" value="Rieske [2Fe-2S] iron-sulphur domain"/>
    <property type="match status" value="1"/>
</dbReference>
<evidence type="ECO:0000256" key="4">
    <source>
        <dbReference type="ARBA" id="ARBA00023002"/>
    </source>
</evidence>
<evidence type="ECO:0000256" key="2">
    <source>
        <dbReference type="ARBA" id="ARBA00022714"/>
    </source>
</evidence>
<dbReference type="Pfam" id="PF00848">
    <property type="entry name" value="Ring_hydroxyl_A"/>
    <property type="match status" value="1"/>
</dbReference>
<dbReference type="GO" id="GO:0051537">
    <property type="term" value="F:2 iron, 2 sulfur cluster binding"/>
    <property type="evidence" value="ECO:0007669"/>
    <property type="project" value="UniProtKB-KW"/>
</dbReference>
<keyword evidence="8" id="KW-0223">Dioxygenase</keyword>
<dbReference type="Pfam" id="PF00355">
    <property type="entry name" value="Rieske"/>
    <property type="match status" value="1"/>
</dbReference>
<dbReference type="EMBL" id="JAGSNF010000008">
    <property type="protein sequence ID" value="MBR7743010.1"/>
    <property type="molecule type" value="Genomic_DNA"/>
</dbReference>
<dbReference type="InterPro" id="IPR036922">
    <property type="entry name" value="Rieske_2Fe-2S_sf"/>
</dbReference>
<dbReference type="InterPro" id="IPR017941">
    <property type="entry name" value="Rieske_2Fe-2S"/>
</dbReference>
<dbReference type="GO" id="GO:0004497">
    <property type="term" value="F:monooxygenase activity"/>
    <property type="evidence" value="ECO:0007669"/>
    <property type="project" value="UniProtKB-ARBA"/>
</dbReference>
<dbReference type="PANTHER" id="PTHR43756:SF5">
    <property type="entry name" value="CHOLINE MONOOXYGENASE, CHLOROPLASTIC"/>
    <property type="match status" value="1"/>
</dbReference>
<keyword evidence="3" id="KW-0479">Metal-binding</keyword>
<dbReference type="AlphaFoldDB" id="A0A941D8X6"/>
<dbReference type="PANTHER" id="PTHR43756">
    <property type="entry name" value="CHOLINE MONOOXYGENASE, CHLOROPLASTIC"/>
    <property type="match status" value="1"/>
</dbReference>
<evidence type="ECO:0000259" key="7">
    <source>
        <dbReference type="PROSITE" id="PS51296"/>
    </source>
</evidence>
<accession>A0A941D8X6</accession>
<dbReference type="GO" id="GO:0051213">
    <property type="term" value="F:dioxygenase activity"/>
    <property type="evidence" value="ECO:0007669"/>
    <property type="project" value="UniProtKB-KW"/>
</dbReference>
<dbReference type="SUPFAM" id="SSF50022">
    <property type="entry name" value="ISP domain"/>
    <property type="match status" value="1"/>
</dbReference>
<evidence type="ECO:0000256" key="5">
    <source>
        <dbReference type="ARBA" id="ARBA00023004"/>
    </source>
</evidence>
<keyword evidence="4" id="KW-0560">Oxidoreductase</keyword>